<evidence type="ECO:0008006" key="3">
    <source>
        <dbReference type="Google" id="ProtNLM"/>
    </source>
</evidence>
<proteinExistence type="predicted"/>
<reference evidence="1 2" key="1">
    <citation type="submission" date="2023-07" db="EMBL/GenBank/DDBJ databases">
        <authorList>
            <person name="Girao M."/>
            <person name="Carvalho M.F."/>
        </authorList>
    </citation>
    <scope>NUCLEOTIDE SEQUENCE [LARGE SCALE GENOMIC DNA]</scope>
    <source>
        <strain evidence="1 2">66/93</strain>
    </source>
</reference>
<protein>
    <recommendedName>
        <fullName evidence="3">MFS transporter</fullName>
    </recommendedName>
</protein>
<sequence>MYAAAGSVVVAALIVLLGRRVLRRVDDGPKPAEVEAQAIALGQ</sequence>
<dbReference type="EMBL" id="JAUUCC010000020">
    <property type="protein sequence ID" value="MEE2050878.1"/>
    <property type="molecule type" value="Genomic_DNA"/>
</dbReference>
<name>A0ABU7KNJ9_9ACTN</name>
<dbReference type="RefSeq" id="WP_330158050.1">
    <property type="nucleotide sequence ID" value="NZ_BAAAJA010000008.1"/>
</dbReference>
<accession>A0ABU7KNJ9</accession>
<dbReference type="Proteomes" id="UP001348641">
    <property type="component" value="Unassembled WGS sequence"/>
</dbReference>
<gene>
    <name evidence="1" type="ORF">Q8A49_10260</name>
</gene>
<evidence type="ECO:0000313" key="1">
    <source>
        <dbReference type="EMBL" id="MEE2050878.1"/>
    </source>
</evidence>
<comment type="caution">
    <text evidence="1">The sequence shown here is derived from an EMBL/GenBank/DDBJ whole genome shotgun (WGS) entry which is preliminary data.</text>
</comment>
<organism evidence="1 2">
    <name type="scientific">Nocardiopsis tropica</name>
    <dbReference type="NCBI Taxonomy" id="109330"/>
    <lineage>
        <taxon>Bacteria</taxon>
        <taxon>Bacillati</taxon>
        <taxon>Actinomycetota</taxon>
        <taxon>Actinomycetes</taxon>
        <taxon>Streptosporangiales</taxon>
        <taxon>Nocardiopsidaceae</taxon>
        <taxon>Nocardiopsis</taxon>
    </lineage>
</organism>
<evidence type="ECO:0000313" key="2">
    <source>
        <dbReference type="Proteomes" id="UP001348641"/>
    </source>
</evidence>